<dbReference type="Pfam" id="PF13385">
    <property type="entry name" value="Laminin_G_3"/>
    <property type="match status" value="1"/>
</dbReference>
<keyword evidence="2" id="KW-1015">Disulfide bond</keyword>
<evidence type="ECO:0000259" key="4">
    <source>
        <dbReference type="SMART" id="SM00560"/>
    </source>
</evidence>
<accession>A0ABR8M096</accession>
<evidence type="ECO:0000313" key="6">
    <source>
        <dbReference type="Proteomes" id="UP000627521"/>
    </source>
</evidence>
<dbReference type="RefSeq" id="WP_191101675.1">
    <property type="nucleotide sequence ID" value="NZ_JACXXH010000009.1"/>
</dbReference>
<dbReference type="SUPFAM" id="SSF49899">
    <property type="entry name" value="Concanavalin A-like lectins/glucanases"/>
    <property type="match status" value="1"/>
</dbReference>
<sequence length="1319" mass="143942">MKKTTLFFSALICVMLFFSFTAQAQESDFDSDGIVDRLDVDDDNDGIRDTIECPAISGAANAQGDKISWELNQFKVFTIGANTNGLGYQESGFQKEVYDRGQPLTVLNGASDYSFPASSWTPGSANTSVGTFANGTVTFEHNYLYRSYEINEFRTTTLGSATSGSGPSDGLYVKPEVGSQTGDYYTVNIDFTAPVASFSFDFVDIYDTNADAAVMNYEVYADGNLIAYFSNAYIGDDATGNINLYDANGIFRGSVLAGQNIENTIGFVTHEPVSHVAIKHIAVSGGLAAGTHDPHGLDSLAYSFLCQPQFDIDVDNDGIPDNVEAQSTSGYIAPSGVVNTSGANNGMYNNYGSGFTPINTDGTDLPDYLDTDTDNDGILDINENGQASSLSNIDTDKDGLDNNFDFVTVGYDSNDEVTTGDIPNLVSSFGDFDNDAATGGDLDYRDSNTAIIGSNTIDFDGVDDYLDAPNFISNWTEATMMAWVKIEGNNTALPNLFSIVGQENMRLYISNGRVPGFLVYTQDQVTASDNYPDTSFTALPDPSLNLKIESDLWYHIAGVFDASTNSVKLYVNGELVGTETDPLLNSELLTKNFNGTSHIYSSRPFTVGRYPTNTSPAGFGHLDGNIDEVRVFKKALTEDQLQSMVYQEIENNSGTIQGAIIEKDIIDFTTSAPIQWAALEAYYPMTNIVNGLAYDESNASRHLKLNNITTVQEQTAPMPYKSSSNGAWTNESTWLHGDVWDIENLPNKDWSIVNIKNRVTTNASHTQLGLIIDNNKRLVVNGDNEIKNTWYLELNGVLNLKNESQLVQTRLSELKVTSSGKILRRQQGTNNVYRYNYWSSPVGAQSTVANNTDFSLNMLSDADGAIQFTTGYTPPVTTPATLSTYWLYTYKNGFNYYQWSPLDENSAIEPGVGYSQKGTGVGTTDFEYTFEGKPNNGNIFISVNDAGGPGSVGGTSKTQYLLGNPYPSALDVNAFIADNAGLINGAVYLWEQWAGNSHILNQYEGGYATLNFVGGTKAYQFVGLNGDNTGVQGGTKTPKRYIPVAQGFMTEIVGSGNVEFNNDQRVFKTEVSGDSQFLRSTAATTPDANDSELQVMRLEFETSSHLTRELLLAFGNNTGDDVFDYGYDAKANEFFANDLLSTLNNEKYTIQAYSTIQSDKEVALVLNSDATVTYTIRMTEIENIDDAQEIYLYDSLEGVYHDLRTGDYNFSATAGEDATRFKIVFNSGESLSNEEFEAANDISIFVNNNLSQLHIKGLSQDIKGLNLINMLGQNVLRMTNVSANQVSSGVKLNNLSTGVYIVDVTLKDGRTLSKKVTIN</sequence>
<feature type="signal peptide" evidence="3">
    <location>
        <begin position="1"/>
        <end position="24"/>
    </location>
</feature>
<dbReference type="InterPro" id="IPR006558">
    <property type="entry name" value="LamG-like"/>
</dbReference>
<gene>
    <name evidence="5" type="ORF">IEG06_14325</name>
</gene>
<proteinExistence type="predicted"/>
<dbReference type="InterPro" id="IPR028974">
    <property type="entry name" value="TSP_type-3_rpt"/>
</dbReference>
<comment type="caution">
    <text evidence="5">The sequence shown here is derived from an EMBL/GenBank/DDBJ whole genome shotgun (WGS) entry which is preliminary data.</text>
</comment>
<evidence type="ECO:0000313" key="5">
    <source>
        <dbReference type="EMBL" id="MBD3864629.1"/>
    </source>
</evidence>
<dbReference type="EMBL" id="JACXXH010000009">
    <property type="protein sequence ID" value="MBD3864629.1"/>
    <property type="molecule type" value="Genomic_DNA"/>
</dbReference>
<evidence type="ECO:0000256" key="3">
    <source>
        <dbReference type="SAM" id="SignalP"/>
    </source>
</evidence>
<reference evidence="5 6" key="1">
    <citation type="submission" date="2020-09" db="EMBL/GenBank/DDBJ databases">
        <title>Bacillus nautilus sp. nov., Chryseoglobus crepusculi sp. nov, and Psychrobacter noctis sp. nov., isolated from deep-sea sponges from the equatorial Atlantic.</title>
        <authorList>
            <person name="Stennett H.L."/>
            <person name="Williams S.E."/>
        </authorList>
    </citation>
    <scope>NUCLEOTIDE SEQUENCE [LARGE SCALE GENOMIC DNA]</scope>
    <source>
        <strain evidence="5 6">28M-24</strain>
    </source>
</reference>
<dbReference type="SMART" id="SM00560">
    <property type="entry name" value="LamGL"/>
    <property type="match status" value="1"/>
</dbReference>
<dbReference type="Gene3D" id="2.60.120.200">
    <property type="match status" value="1"/>
</dbReference>
<evidence type="ECO:0000256" key="1">
    <source>
        <dbReference type="ARBA" id="ARBA00022729"/>
    </source>
</evidence>
<keyword evidence="1 3" id="KW-0732">Signal</keyword>
<organism evidence="5 6">
    <name type="scientific">Olleya marilimosa</name>
    <dbReference type="NCBI Taxonomy" id="272164"/>
    <lineage>
        <taxon>Bacteria</taxon>
        <taxon>Pseudomonadati</taxon>
        <taxon>Bacteroidota</taxon>
        <taxon>Flavobacteriia</taxon>
        <taxon>Flavobacteriales</taxon>
        <taxon>Flavobacteriaceae</taxon>
    </lineage>
</organism>
<feature type="chain" id="PRO_5047524411" evidence="3">
    <location>
        <begin position="25"/>
        <end position="1319"/>
    </location>
</feature>
<dbReference type="Proteomes" id="UP000627521">
    <property type="component" value="Unassembled WGS sequence"/>
</dbReference>
<dbReference type="NCBIfam" id="TIGR04183">
    <property type="entry name" value="Por_Secre_tail"/>
    <property type="match status" value="1"/>
</dbReference>
<protein>
    <submittedName>
        <fullName evidence="5">T9SS type A sorting domain-containing protein</fullName>
    </submittedName>
</protein>
<evidence type="ECO:0000256" key="2">
    <source>
        <dbReference type="ARBA" id="ARBA00023157"/>
    </source>
</evidence>
<feature type="domain" description="LamG-like jellyroll fold" evidence="4">
    <location>
        <begin position="479"/>
        <end position="639"/>
    </location>
</feature>
<name>A0ABR8M096_9FLAO</name>
<dbReference type="InterPro" id="IPR026444">
    <property type="entry name" value="Secre_tail"/>
</dbReference>
<dbReference type="Gene3D" id="4.10.1080.10">
    <property type="entry name" value="TSP type-3 repeat"/>
    <property type="match status" value="1"/>
</dbReference>
<keyword evidence="6" id="KW-1185">Reference proteome</keyword>
<dbReference type="InterPro" id="IPR013320">
    <property type="entry name" value="ConA-like_dom_sf"/>
</dbReference>